<dbReference type="GO" id="GO:0032259">
    <property type="term" value="P:methylation"/>
    <property type="evidence" value="ECO:0007669"/>
    <property type="project" value="UniProtKB-KW"/>
</dbReference>
<dbReference type="InterPro" id="IPR013217">
    <property type="entry name" value="Methyltransf_12"/>
</dbReference>
<proteinExistence type="inferred from homology"/>
<dbReference type="EMBL" id="AP008209">
    <property type="protein sequence ID" value="BAF10850.1"/>
    <property type="molecule type" value="Genomic_DNA"/>
</dbReference>
<dbReference type="KEGG" id="dosa:Os03g0143000"/>
<protein>
    <submittedName>
        <fullName evidence="5">Os03g0143000 protein</fullName>
    </submittedName>
</protein>
<dbReference type="GO" id="GO:0008173">
    <property type="term" value="F:RNA methyltransferase activity"/>
    <property type="evidence" value="ECO:0007669"/>
    <property type="project" value="UniProtKB-ARBA"/>
</dbReference>
<evidence type="ECO:0000256" key="3">
    <source>
        <dbReference type="ARBA" id="ARBA00022679"/>
    </source>
</evidence>
<gene>
    <name evidence="5" type="ordered locus">Os03g0143000</name>
</gene>
<evidence type="ECO:0000256" key="1">
    <source>
        <dbReference type="ARBA" id="ARBA00009725"/>
    </source>
</evidence>
<feature type="domain" description="Methyltransferase type 12" evidence="4">
    <location>
        <begin position="48"/>
        <end position="149"/>
    </location>
</feature>
<dbReference type="Gene3D" id="3.40.50.150">
    <property type="entry name" value="Vaccinia Virus protein VP39"/>
    <property type="match status" value="1"/>
</dbReference>
<sequence length="195" mass="21905">ISAFLHLICHAFEFFTVPFGQFFKDRHYLDKEWGKYFEGQGGGKMVILEVGCGAGNTIFPLISTYPDIFVHACDFSPRAVDLVKKHKDYRPDRVNAFACDITSEQLTENVQPSSVDVVTMIFMLSAVAPAKMPLVLQNVRTVLKNGGRVLFRDYAFGDLAQERLMSKGQQISENFYVRGDGTVSACEHITFQMST</sequence>
<dbReference type="CDD" id="cd02440">
    <property type="entry name" value="AdoMet_MTases"/>
    <property type="match status" value="1"/>
</dbReference>
<dbReference type="InterPro" id="IPR029063">
    <property type="entry name" value="SAM-dependent_MTases_sf"/>
</dbReference>
<dbReference type="PANTHER" id="PTHR22809">
    <property type="entry name" value="METHYLTRANSFERASE-RELATED"/>
    <property type="match status" value="1"/>
</dbReference>
<accession>Q0DV88</accession>
<dbReference type="AlphaFoldDB" id="Q0DV88"/>
<reference evidence="6" key="2">
    <citation type="journal article" date="2008" name="Nucleic Acids Res.">
        <title>The rice annotation project database (RAP-DB): 2008 update.</title>
        <authorList>
            <consortium name="The rice annotation project (RAP)"/>
        </authorList>
    </citation>
    <scope>GENOME REANNOTATION</scope>
    <source>
        <strain evidence="6">cv. Nipponbare</strain>
    </source>
</reference>
<dbReference type="GO" id="GO:0008757">
    <property type="term" value="F:S-adenosylmethionine-dependent methyltransferase activity"/>
    <property type="evidence" value="ECO:0007669"/>
    <property type="project" value="UniProtKB-ARBA"/>
</dbReference>
<keyword evidence="3" id="KW-0808">Transferase</keyword>
<reference evidence="5 6" key="1">
    <citation type="journal article" date="2005" name="Nature">
        <title>The map-based sequence of the rice genome.</title>
        <authorList>
            <consortium name="International rice genome sequencing project (IRGSP)"/>
            <person name="Matsumoto T."/>
            <person name="Wu J."/>
            <person name="Kanamori H."/>
            <person name="Katayose Y."/>
            <person name="Fujisawa M."/>
            <person name="Namiki N."/>
            <person name="Mizuno H."/>
            <person name="Yamamoto K."/>
            <person name="Antonio B.A."/>
            <person name="Baba T."/>
            <person name="Sakata K."/>
            <person name="Nagamura Y."/>
            <person name="Aoki H."/>
            <person name="Arikawa K."/>
            <person name="Arita K."/>
            <person name="Bito T."/>
            <person name="Chiden Y."/>
            <person name="Fujitsuka N."/>
            <person name="Fukunaka R."/>
            <person name="Hamada M."/>
            <person name="Harada C."/>
            <person name="Hayashi A."/>
            <person name="Hijishita S."/>
            <person name="Honda M."/>
            <person name="Hosokawa S."/>
            <person name="Ichikawa Y."/>
            <person name="Idonuma A."/>
            <person name="Iijima M."/>
            <person name="Ikeda M."/>
            <person name="Ikeno M."/>
            <person name="Ito K."/>
            <person name="Ito S."/>
            <person name="Ito T."/>
            <person name="Ito Y."/>
            <person name="Ito Y."/>
            <person name="Iwabuchi A."/>
            <person name="Kamiya K."/>
            <person name="Karasawa W."/>
            <person name="Kurita K."/>
            <person name="Katagiri S."/>
            <person name="Kikuta A."/>
            <person name="Kobayashi H."/>
            <person name="Kobayashi N."/>
            <person name="Machita K."/>
            <person name="Maehara T."/>
            <person name="Masukawa M."/>
            <person name="Mizubayashi T."/>
            <person name="Mukai Y."/>
            <person name="Nagasaki H."/>
            <person name="Nagata Y."/>
            <person name="Naito S."/>
            <person name="Nakashima M."/>
            <person name="Nakama Y."/>
            <person name="Nakamichi Y."/>
            <person name="Nakamura M."/>
            <person name="Meguro A."/>
            <person name="Negishi M."/>
            <person name="Ohta I."/>
            <person name="Ohta T."/>
            <person name="Okamoto M."/>
            <person name="Ono N."/>
            <person name="Saji S."/>
            <person name="Sakaguchi M."/>
            <person name="Sakai K."/>
            <person name="Shibata M."/>
            <person name="Shimokawa T."/>
            <person name="Song J."/>
            <person name="Takazaki Y."/>
            <person name="Terasawa K."/>
            <person name="Tsugane M."/>
            <person name="Tsuji K."/>
            <person name="Ueda S."/>
            <person name="Waki K."/>
            <person name="Yamagata H."/>
            <person name="Yamamoto M."/>
            <person name="Yamamoto S."/>
            <person name="Yamane H."/>
            <person name="Yoshiki S."/>
            <person name="Yoshihara R."/>
            <person name="Yukawa K."/>
            <person name="Zhong H."/>
            <person name="Yano M."/>
            <person name="Yuan Q."/>
            <person name="Ouyang S."/>
            <person name="Liu J."/>
            <person name="Jones K.M."/>
            <person name="Gansberger K."/>
            <person name="Moffat K."/>
            <person name="Hill J."/>
            <person name="Bera J."/>
            <person name="Fadrosh D."/>
            <person name="Jin S."/>
            <person name="Johri S."/>
            <person name="Kim M."/>
            <person name="Overton L."/>
            <person name="Reardon M."/>
            <person name="Tsitrin T."/>
            <person name="Vuong H."/>
            <person name="Weaver B."/>
            <person name="Ciecko A."/>
            <person name="Tallon L."/>
            <person name="Jackson J."/>
            <person name="Pai G."/>
            <person name="Aken S.V."/>
            <person name="Utterback T."/>
            <person name="Reidmuller S."/>
            <person name="Feldblyum T."/>
            <person name="Hsiao J."/>
            <person name="Zismann V."/>
            <person name="Iobst S."/>
            <person name="de Vazeille A.R."/>
            <person name="Buell C.R."/>
            <person name="Ying K."/>
            <person name="Li Y."/>
            <person name="Lu T."/>
            <person name="Huang Y."/>
            <person name="Zhao Q."/>
            <person name="Feng Q."/>
            <person name="Zhang L."/>
            <person name="Zhu J."/>
            <person name="Weng Q."/>
            <person name="Mu J."/>
            <person name="Lu Y."/>
            <person name="Fan D."/>
            <person name="Liu Y."/>
            <person name="Guan J."/>
            <person name="Zhang Y."/>
            <person name="Yu S."/>
            <person name="Liu X."/>
            <person name="Zhang Y."/>
            <person name="Hong G."/>
            <person name="Han B."/>
            <person name="Choisne N."/>
            <person name="Demange N."/>
            <person name="Orjeda G."/>
            <person name="Samain S."/>
            <person name="Cattolico L."/>
            <person name="Pelletier E."/>
            <person name="Couloux A."/>
            <person name="Segurens B."/>
            <person name="Wincker P."/>
            <person name="D'Hont A."/>
            <person name="Scarpelli C."/>
            <person name="Weissenbach J."/>
            <person name="Salanoubat M."/>
            <person name="Quetier F."/>
            <person name="Yu Y."/>
            <person name="Kim H.R."/>
            <person name="Rambo T."/>
            <person name="Currie J."/>
            <person name="Collura K."/>
            <person name="Luo M."/>
            <person name="Yang T."/>
            <person name="Ammiraju J.S.S."/>
            <person name="Engler F."/>
            <person name="Soderlund C."/>
            <person name="Wing R.A."/>
            <person name="Palmer L.E."/>
            <person name="de la Bastide M."/>
            <person name="Spiegel L."/>
            <person name="Nascimento L."/>
            <person name="Zutavern T."/>
            <person name="O'Shaughnessy A."/>
            <person name="Dike S."/>
            <person name="Dedhia N."/>
            <person name="Preston R."/>
            <person name="Balija V."/>
            <person name="McCombie W.R."/>
            <person name="Chow T."/>
            <person name="Chen H."/>
            <person name="Chung M."/>
            <person name="Chen C."/>
            <person name="Shaw J."/>
            <person name="Wu H."/>
            <person name="Hsiao K."/>
            <person name="Chao Y."/>
            <person name="Chu M."/>
            <person name="Cheng C."/>
            <person name="Hour A."/>
            <person name="Lee P."/>
            <person name="Lin S."/>
            <person name="Lin Y."/>
            <person name="Liou J."/>
            <person name="Liu S."/>
            <person name="Hsing Y."/>
            <person name="Raghuvanshi S."/>
            <person name="Mohanty A."/>
            <person name="Bharti A.K."/>
            <person name="Gaur A."/>
            <person name="Gupta V."/>
            <person name="Kumar D."/>
            <person name="Ravi V."/>
            <person name="Vij S."/>
            <person name="Kapur A."/>
            <person name="Khurana P."/>
            <person name="Khurana P."/>
            <person name="Khurana J.P."/>
            <person name="Tyagi A.K."/>
            <person name="Gaikwad K."/>
            <person name="Singh A."/>
            <person name="Dalal V."/>
            <person name="Srivastava S."/>
            <person name="Dixit A."/>
            <person name="Pal A.K."/>
            <person name="Ghazi I.A."/>
            <person name="Yadav M."/>
            <person name="Pandit A."/>
            <person name="Bhargava A."/>
            <person name="Sureshbabu K."/>
            <person name="Batra K."/>
            <person name="Sharma T.R."/>
            <person name="Mohapatra T."/>
            <person name="Singh N.K."/>
            <person name="Messing J."/>
            <person name="Nelson A.B."/>
            <person name="Fuks G."/>
            <person name="Kavchok S."/>
            <person name="Keizer G."/>
            <person name="Linton E."/>
            <person name="Llaca V."/>
            <person name="Song R."/>
            <person name="Tanyolac B."/>
            <person name="Young S."/>
            <person name="Ho-Il K."/>
            <person name="Hahn J.H."/>
            <person name="Sangsakoo G."/>
            <person name="Vanavichit A."/>
            <person name="de Mattos Luiz.A.T."/>
            <person name="Zimmer P.D."/>
            <person name="Malone G."/>
            <person name="Dellagostin O."/>
            <person name="de Oliveira A.C."/>
            <person name="Bevan M."/>
            <person name="Bancroft I."/>
            <person name="Minx P."/>
            <person name="Cordum H."/>
            <person name="Wilson R."/>
            <person name="Cheng Z."/>
            <person name="Jin W."/>
            <person name="Jiang J."/>
            <person name="Leong S.A."/>
            <person name="Iwama H."/>
            <person name="Gojobori T."/>
            <person name="Itoh T."/>
            <person name="Niimura Y."/>
            <person name="Fujii Y."/>
            <person name="Habara T."/>
            <person name="Sakai H."/>
            <person name="Sato Y."/>
            <person name="Wilson G."/>
            <person name="Kumar K."/>
            <person name="McCouch S."/>
            <person name="Juretic N."/>
            <person name="Hoen D."/>
            <person name="Wright S."/>
            <person name="Bruskiewich R."/>
            <person name="Bureau T."/>
            <person name="Miyao A."/>
            <person name="Hirochika H."/>
            <person name="Nishikawa T."/>
            <person name="Kadowaki K."/>
            <person name="Sugiura M."/>
            <person name="Burr B."/>
            <person name="Sasaki T."/>
        </authorList>
    </citation>
    <scope>NUCLEOTIDE SEQUENCE [LARGE SCALE GENOMIC DNA]</scope>
    <source>
        <strain evidence="6">cv. Nipponbare</strain>
    </source>
</reference>
<evidence type="ECO:0000259" key="4">
    <source>
        <dbReference type="Pfam" id="PF08242"/>
    </source>
</evidence>
<dbReference type="InterPro" id="IPR026113">
    <property type="entry name" value="METTL2/6/8-like"/>
</dbReference>
<dbReference type="SUPFAM" id="SSF53335">
    <property type="entry name" value="S-adenosyl-L-methionine-dependent methyltransferases"/>
    <property type="match status" value="1"/>
</dbReference>
<organism evidence="5 6">
    <name type="scientific">Oryza sativa subsp. japonica</name>
    <name type="common">Rice</name>
    <dbReference type="NCBI Taxonomy" id="39947"/>
    <lineage>
        <taxon>Eukaryota</taxon>
        <taxon>Viridiplantae</taxon>
        <taxon>Streptophyta</taxon>
        <taxon>Embryophyta</taxon>
        <taxon>Tracheophyta</taxon>
        <taxon>Spermatophyta</taxon>
        <taxon>Magnoliopsida</taxon>
        <taxon>Liliopsida</taxon>
        <taxon>Poales</taxon>
        <taxon>Poaceae</taxon>
        <taxon>BOP clade</taxon>
        <taxon>Oryzoideae</taxon>
        <taxon>Oryzeae</taxon>
        <taxon>Oryzinae</taxon>
        <taxon>Oryza</taxon>
        <taxon>Oryza sativa</taxon>
    </lineage>
</organism>
<evidence type="ECO:0000313" key="6">
    <source>
        <dbReference type="Proteomes" id="UP000000763"/>
    </source>
</evidence>
<dbReference type="Proteomes" id="UP000000763">
    <property type="component" value="Chromosome 3"/>
</dbReference>
<dbReference type="PANTHER" id="PTHR22809:SF5">
    <property type="entry name" value="TRNA N(3)-METHYLCYTIDINE METHYLTRANSFERASE METTL6"/>
    <property type="match status" value="1"/>
</dbReference>
<dbReference type="Pfam" id="PF08242">
    <property type="entry name" value="Methyltransf_12"/>
    <property type="match status" value="1"/>
</dbReference>
<name>Q0DV88_ORYSJ</name>
<evidence type="ECO:0000256" key="2">
    <source>
        <dbReference type="ARBA" id="ARBA00022603"/>
    </source>
</evidence>
<comment type="similarity">
    <text evidence="1">Belongs to the methyltransferase superfamily. METL family.</text>
</comment>
<keyword evidence="2" id="KW-0489">Methyltransferase</keyword>
<feature type="non-terminal residue" evidence="5">
    <location>
        <position position="1"/>
    </location>
</feature>
<evidence type="ECO:0000313" key="5">
    <source>
        <dbReference type="EMBL" id="BAF10850.1"/>
    </source>
</evidence>